<dbReference type="SUPFAM" id="SSF141868">
    <property type="entry name" value="EAL domain-like"/>
    <property type="match status" value="1"/>
</dbReference>
<feature type="domain" description="GGDEF" evidence="4">
    <location>
        <begin position="349"/>
        <end position="475"/>
    </location>
</feature>
<keyword evidence="1" id="KW-0597">Phosphoprotein</keyword>
<dbReference type="PROSITE" id="PS50110">
    <property type="entry name" value="RESPONSE_REGULATORY"/>
    <property type="match status" value="1"/>
</dbReference>
<dbReference type="InterPro" id="IPR011006">
    <property type="entry name" value="CheY-like_superfamily"/>
</dbReference>
<sequence>MAHSADDDLIFIEEDRSPDNIADMDACWRILIVDDDRDVHEATEFALSGVEILGRRLHLMHAYSGREALTVLEREPDIAVALLDVVMESDDAGLKTVVAIRQDLMLLNLRIILRTGQPGQAPEADTIARYDINDYKTKSELTHSRLYTTLTSAIRSYNQLQRLDASRRGLEKIVAASNQFIAEKGLHSFAEGVITQLASLIGIAPEGLVCAASSDDEDHPEQFRVIAAAGRYSHLIQQRLEEIDNLHIAQSLNQALRNHYSTVGSRDITLYFRKNAEEGFAAYIESAEPIREVDQHLLEIFCTNIALCAKNIDLVNELRRDALVDRQVGLPNRNALVLELDRRLAEGAHNEVVALLDIDQFAATNDMLGHPYGDALLTATAQRLRALFDNSVFVARLAGDAFALAGQGRFLDTATIQRLFAHPFLIDEIDHPVSVCLGIAPLDGCSNGQDALKNAYVALRRAKALGIGQSVTFSPEIGQSAREHTLLLRDLRIAFERRELSIVYQPQIDLASGKVIGAEALLRWQRADGEFVPPDRFIPIAEQSGLIVSIGRWMLPEVLRSLKRLQAAGHEQLRMAVNISSIQLRQPSFLDFVNDSLAEAGVAPELLELEITESVALEGLDAMVALLDKLRSQGIRIAIDDFGTGYSSLNYLARLPFDHLKIDRSFVLSMDTSERGARIVRTIARLGSELDVKTVAEGVENQEIGQRLHAFGCGAVQGYHYAHPMDEASLLLWLAEHR</sequence>
<dbReference type="PANTHER" id="PTHR44757:SF2">
    <property type="entry name" value="BIOFILM ARCHITECTURE MAINTENANCE PROTEIN MBAA"/>
    <property type="match status" value="1"/>
</dbReference>
<evidence type="ECO:0000259" key="4">
    <source>
        <dbReference type="PROSITE" id="PS50887"/>
    </source>
</evidence>
<dbReference type="SMART" id="SM00052">
    <property type="entry name" value="EAL"/>
    <property type="match status" value="1"/>
</dbReference>
<dbReference type="Pfam" id="PF00990">
    <property type="entry name" value="GGDEF"/>
    <property type="match status" value="1"/>
</dbReference>
<dbReference type="Pfam" id="PF00563">
    <property type="entry name" value="EAL"/>
    <property type="match status" value="1"/>
</dbReference>
<dbReference type="InterPro" id="IPR021800">
    <property type="entry name" value="DUF3369"/>
</dbReference>
<dbReference type="InterPro" id="IPR001633">
    <property type="entry name" value="EAL_dom"/>
</dbReference>
<dbReference type="InterPro" id="IPR000160">
    <property type="entry name" value="GGDEF_dom"/>
</dbReference>
<dbReference type="PANTHER" id="PTHR44757">
    <property type="entry name" value="DIGUANYLATE CYCLASE DGCP"/>
    <property type="match status" value="1"/>
</dbReference>
<dbReference type="CDD" id="cd01948">
    <property type="entry name" value="EAL"/>
    <property type="match status" value="1"/>
</dbReference>
<dbReference type="AlphaFoldDB" id="A0A930BT40"/>
<dbReference type="InterPro" id="IPR035919">
    <property type="entry name" value="EAL_sf"/>
</dbReference>
<dbReference type="PROSITE" id="PS50887">
    <property type="entry name" value="GGDEF"/>
    <property type="match status" value="1"/>
</dbReference>
<dbReference type="EMBL" id="JABZMI010000233">
    <property type="protein sequence ID" value="MBF1165574.1"/>
    <property type="molecule type" value="Genomic_DNA"/>
</dbReference>
<dbReference type="InterPro" id="IPR043128">
    <property type="entry name" value="Rev_trsase/Diguanyl_cyclase"/>
</dbReference>
<gene>
    <name evidence="5" type="ORF">HXL68_11100</name>
</gene>
<evidence type="ECO:0000313" key="5">
    <source>
        <dbReference type="EMBL" id="MBF1165574.1"/>
    </source>
</evidence>
<dbReference type="NCBIfam" id="TIGR00254">
    <property type="entry name" value="GGDEF"/>
    <property type="match status" value="1"/>
</dbReference>
<dbReference type="InterPro" id="IPR001789">
    <property type="entry name" value="Sig_transdc_resp-reg_receiver"/>
</dbReference>
<dbReference type="Proteomes" id="UP000718593">
    <property type="component" value="Unassembled WGS sequence"/>
</dbReference>
<evidence type="ECO:0000256" key="1">
    <source>
        <dbReference type="PROSITE-ProRule" id="PRU00169"/>
    </source>
</evidence>
<evidence type="ECO:0000259" key="3">
    <source>
        <dbReference type="PROSITE" id="PS50883"/>
    </source>
</evidence>
<organism evidence="5 6">
    <name type="scientific">Dechloromonas agitata</name>
    <dbReference type="NCBI Taxonomy" id="73030"/>
    <lineage>
        <taxon>Bacteria</taxon>
        <taxon>Pseudomonadati</taxon>
        <taxon>Pseudomonadota</taxon>
        <taxon>Betaproteobacteria</taxon>
        <taxon>Rhodocyclales</taxon>
        <taxon>Azonexaceae</taxon>
        <taxon>Dechloromonas</taxon>
    </lineage>
</organism>
<feature type="modified residue" description="4-aspartylphosphate" evidence="1">
    <location>
        <position position="84"/>
    </location>
</feature>
<dbReference type="SUPFAM" id="SSF55073">
    <property type="entry name" value="Nucleotide cyclase"/>
    <property type="match status" value="1"/>
</dbReference>
<reference evidence="5" key="1">
    <citation type="submission" date="2020-04" db="EMBL/GenBank/DDBJ databases">
        <title>Deep metagenomics examines the oral microbiome during advanced dental caries in children, revealing novel taxa and co-occurrences with host molecules.</title>
        <authorList>
            <person name="Baker J.L."/>
            <person name="Morton J.T."/>
            <person name="Dinis M."/>
            <person name="Alvarez R."/>
            <person name="Tran N.C."/>
            <person name="Knight R."/>
            <person name="Edlund A."/>
        </authorList>
    </citation>
    <scope>NUCLEOTIDE SEQUENCE</scope>
    <source>
        <strain evidence="5">JCVI_32_bin.24</strain>
    </source>
</reference>
<evidence type="ECO:0000313" key="6">
    <source>
        <dbReference type="Proteomes" id="UP000718593"/>
    </source>
</evidence>
<feature type="domain" description="EAL" evidence="3">
    <location>
        <begin position="484"/>
        <end position="738"/>
    </location>
</feature>
<evidence type="ECO:0000259" key="2">
    <source>
        <dbReference type="PROSITE" id="PS50110"/>
    </source>
</evidence>
<dbReference type="Gene3D" id="3.40.50.2300">
    <property type="match status" value="1"/>
</dbReference>
<accession>A0A930BT40</accession>
<dbReference type="InterPro" id="IPR029787">
    <property type="entry name" value="Nucleotide_cyclase"/>
</dbReference>
<dbReference type="InterPro" id="IPR052155">
    <property type="entry name" value="Biofilm_reg_signaling"/>
</dbReference>
<proteinExistence type="predicted"/>
<dbReference type="SMART" id="SM00267">
    <property type="entry name" value="GGDEF"/>
    <property type="match status" value="1"/>
</dbReference>
<protein>
    <submittedName>
        <fullName evidence="5">EAL domain-containing protein</fullName>
    </submittedName>
</protein>
<dbReference type="Gene3D" id="3.20.20.450">
    <property type="entry name" value="EAL domain"/>
    <property type="match status" value="1"/>
</dbReference>
<dbReference type="Gene3D" id="3.30.70.270">
    <property type="match status" value="1"/>
</dbReference>
<name>A0A930BT40_9RHOO</name>
<dbReference type="Pfam" id="PF11849">
    <property type="entry name" value="DUF3369"/>
    <property type="match status" value="1"/>
</dbReference>
<comment type="caution">
    <text evidence="5">The sequence shown here is derived from an EMBL/GenBank/DDBJ whole genome shotgun (WGS) entry which is preliminary data.</text>
</comment>
<dbReference type="CDD" id="cd01949">
    <property type="entry name" value="GGDEF"/>
    <property type="match status" value="1"/>
</dbReference>
<feature type="domain" description="Response regulatory" evidence="2">
    <location>
        <begin position="29"/>
        <end position="153"/>
    </location>
</feature>
<dbReference type="GO" id="GO:0000160">
    <property type="term" value="P:phosphorelay signal transduction system"/>
    <property type="evidence" value="ECO:0007669"/>
    <property type="project" value="InterPro"/>
</dbReference>
<dbReference type="SUPFAM" id="SSF52172">
    <property type="entry name" value="CheY-like"/>
    <property type="match status" value="1"/>
</dbReference>
<dbReference type="PROSITE" id="PS50883">
    <property type="entry name" value="EAL"/>
    <property type="match status" value="1"/>
</dbReference>